<dbReference type="AlphaFoldDB" id="A0A7W6NQC5"/>
<dbReference type="EMBL" id="JACIDM010000003">
    <property type="protein sequence ID" value="MBB4084375.1"/>
    <property type="molecule type" value="Genomic_DNA"/>
</dbReference>
<evidence type="ECO:0000313" key="3">
    <source>
        <dbReference type="Proteomes" id="UP000529946"/>
    </source>
</evidence>
<feature type="transmembrane region" description="Helical" evidence="1">
    <location>
        <begin position="75"/>
        <end position="99"/>
    </location>
</feature>
<keyword evidence="1" id="KW-0472">Membrane</keyword>
<comment type="caution">
    <text evidence="2">The sequence shown here is derived from an EMBL/GenBank/DDBJ whole genome shotgun (WGS) entry which is preliminary data.</text>
</comment>
<evidence type="ECO:0000313" key="2">
    <source>
        <dbReference type="EMBL" id="MBB4084375.1"/>
    </source>
</evidence>
<dbReference type="Proteomes" id="UP000529946">
    <property type="component" value="Unassembled WGS sequence"/>
</dbReference>
<protein>
    <submittedName>
        <fullName evidence="2">Small-conductance mechanosensitive channel</fullName>
    </submittedName>
</protein>
<dbReference type="RefSeq" id="WP_183205732.1">
    <property type="nucleotide sequence ID" value="NZ_BAAAER010000003.1"/>
</dbReference>
<keyword evidence="3" id="KW-1185">Reference proteome</keyword>
<accession>A0A7W6NQC5</accession>
<feature type="transmembrane region" description="Helical" evidence="1">
    <location>
        <begin position="44"/>
        <end position="68"/>
    </location>
</feature>
<feature type="transmembrane region" description="Helical" evidence="1">
    <location>
        <begin position="119"/>
        <end position="140"/>
    </location>
</feature>
<proteinExistence type="predicted"/>
<keyword evidence="1" id="KW-0812">Transmembrane</keyword>
<name>A0A7W6NQC5_9CAUL</name>
<keyword evidence="1" id="KW-1133">Transmembrane helix</keyword>
<sequence>MSRVVFALAAAGIAFAVAAGTCAWLLRQYMPGTEPQGLYMDADILLKLVMMLIVLLLLAILGLGLAGVFSPADRFAVPLSILAGASAALGLLGAGYGWLMVQQVVARIGEVAFDIVAHSYAEAALVASMGLFGAVVALGLRTMAEFRQ</sequence>
<evidence type="ECO:0000256" key="1">
    <source>
        <dbReference type="SAM" id="Phobius"/>
    </source>
</evidence>
<organism evidence="2 3">
    <name type="scientific">Brevundimonas lenta</name>
    <dbReference type="NCBI Taxonomy" id="424796"/>
    <lineage>
        <taxon>Bacteria</taxon>
        <taxon>Pseudomonadati</taxon>
        <taxon>Pseudomonadota</taxon>
        <taxon>Alphaproteobacteria</taxon>
        <taxon>Caulobacterales</taxon>
        <taxon>Caulobacteraceae</taxon>
        <taxon>Brevundimonas</taxon>
    </lineage>
</organism>
<gene>
    <name evidence="2" type="ORF">GGR12_003263</name>
</gene>
<reference evidence="2 3" key="1">
    <citation type="submission" date="2020-08" db="EMBL/GenBank/DDBJ databases">
        <title>Genomic Encyclopedia of Type Strains, Phase IV (KMG-IV): sequencing the most valuable type-strain genomes for metagenomic binning, comparative biology and taxonomic classification.</title>
        <authorList>
            <person name="Goeker M."/>
        </authorList>
    </citation>
    <scope>NUCLEOTIDE SEQUENCE [LARGE SCALE GENOMIC DNA]</scope>
    <source>
        <strain evidence="2 3">DSM 23960</strain>
    </source>
</reference>